<dbReference type="EMBL" id="JBHPEI010000024">
    <property type="protein sequence ID" value="MFC1799707.1"/>
    <property type="molecule type" value="Genomic_DNA"/>
</dbReference>
<gene>
    <name evidence="1" type="ORF">ACFL2Z_02205</name>
</gene>
<proteinExistence type="predicted"/>
<name>A0ABV6YP67_UNCEI</name>
<reference evidence="1 2" key="1">
    <citation type="submission" date="2024-09" db="EMBL/GenBank/DDBJ databases">
        <authorList>
            <person name="D'Angelo T."/>
        </authorList>
    </citation>
    <scope>NUCLEOTIDE SEQUENCE [LARGE SCALE GENOMIC DNA]</scope>
    <source>
        <strain evidence="1">SAG AM-311-F02</strain>
    </source>
</reference>
<comment type="caution">
    <text evidence="1">The sequence shown here is derived from an EMBL/GenBank/DDBJ whole genome shotgun (WGS) entry which is preliminary data.</text>
</comment>
<evidence type="ECO:0000313" key="2">
    <source>
        <dbReference type="Proteomes" id="UP001594288"/>
    </source>
</evidence>
<accession>A0ABV6YP67</accession>
<sequence>MREDGYRCPAGRHSKVVMIMSGIFSWRKLRQVRFRILWLIFARRNRDRDFPFDRVEVDLGQINPYDVNHPPGWTDDAHARGIETVKGLIAEGRPILPVLIRDFGIDSDPERCGRAFNQAAGLPLDYRYQRLDGFKRYMAHKELAYDRIECILDNNSFPGGQHGMDFVEESQRESELEYAFIQRFGRKVFKSR</sequence>
<organism evidence="1 2">
    <name type="scientific">Eiseniibacteriota bacterium</name>
    <dbReference type="NCBI Taxonomy" id="2212470"/>
    <lineage>
        <taxon>Bacteria</taxon>
        <taxon>Candidatus Eiseniibacteriota</taxon>
    </lineage>
</organism>
<keyword evidence="2" id="KW-1185">Reference proteome</keyword>
<protein>
    <submittedName>
        <fullName evidence="1">Uncharacterized protein</fullName>
    </submittedName>
</protein>
<evidence type="ECO:0000313" key="1">
    <source>
        <dbReference type="EMBL" id="MFC1799707.1"/>
    </source>
</evidence>
<dbReference type="Proteomes" id="UP001594288">
    <property type="component" value="Unassembled WGS sequence"/>
</dbReference>